<dbReference type="InterPro" id="IPR036501">
    <property type="entry name" value="Inhibitor_vert_lysozyme_sf"/>
</dbReference>
<gene>
    <name evidence="2" type="ORF">FE840_009205</name>
</gene>
<feature type="signal peptide" evidence="1">
    <location>
        <begin position="1"/>
        <end position="22"/>
    </location>
</feature>
<evidence type="ECO:0000256" key="1">
    <source>
        <dbReference type="SAM" id="SignalP"/>
    </source>
</evidence>
<organism evidence="2 3">
    <name type="scientific">Peteryoungia desertarenae</name>
    <dbReference type="NCBI Taxonomy" id="1813451"/>
    <lineage>
        <taxon>Bacteria</taxon>
        <taxon>Pseudomonadati</taxon>
        <taxon>Pseudomonadota</taxon>
        <taxon>Alphaproteobacteria</taxon>
        <taxon>Hyphomicrobiales</taxon>
        <taxon>Rhizobiaceae</taxon>
        <taxon>Peteryoungia</taxon>
    </lineage>
</organism>
<reference evidence="2 3" key="1">
    <citation type="submission" date="2020-06" db="EMBL/GenBank/DDBJ databases">
        <title>Genome sequence of Rhizobium sp strain ADMK78.</title>
        <authorList>
            <person name="Rahi P."/>
        </authorList>
    </citation>
    <scope>NUCLEOTIDE SEQUENCE [LARGE SCALE GENOMIC DNA]</scope>
    <source>
        <strain evidence="2 3">ADMK78</strain>
    </source>
</reference>
<dbReference type="Pfam" id="PF08816">
    <property type="entry name" value="Ivy"/>
    <property type="match status" value="1"/>
</dbReference>
<evidence type="ECO:0008006" key="4">
    <source>
        <dbReference type="Google" id="ProtNLM"/>
    </source>
</evidence>
<dbReference type="RefSeq" id="WP_138288374.1">
    <property type="nucleotide sequence ID" value="NZ_CP058350.1"/>
</dbReference>
<accession>A0ABX6QME7</accession>
<keyword evidence="3" id="KW-1185">Reference proteome</keyword>
<dbReference type="Proteomes" id="UP000308530">
    <property type="component" value="Chromosome"/>
</dbReference>
<dbReference type="EMBL" id="CP058350">
    <property type="protein sequence ID" value="QLF69704.1"/>
    <property type="molecule type" value="Genomic_DNA"/>
</dbReference>
<dbReference type="SUPFAM" id="SSF89872">
    <property type="entry name" value="Inhibitor of vertebrate lysozyme, Ivy"/>
    <property type="match status" value="1"/>
</dbReference>
<name>A0ABX6QME7_9HYPH</name>
<proteinExistence type="predicted"/>
<protein>
    <recommendedName>
        <fullName evidence="4">Inhibitor of lysozyme (Ivy)</fullName>
    </recommendedName>
</protein>
<feature type="chain" id="PRO_5046326710" description="Inhibitor of lysozyme (Ivy)" evidence="1">
    <location>
        <begin position="23"/>
        <end position="140"/>
    </location>
</feature>
<evidence type="ECO:0000313" key="3">
    <source>
        <dbReference type="Proteomes" id="UP000308530"/>
    </source>
</evidence>
<sequence>MRNRICLALVILIGMNWSPALSQTRENELSGRFLSAVITTSEPHRESLEGLIKGKPGLPSWVRNMMSRPRFIALASETVEIAGKPMELFRACEAGRCAESALAVLYTPDGKRAVLRIADDRLGVTIFGDASEAELQVLSR</sequence>
<evidence type="ECO:0000313" key="2">
    <source>
        <dbReference type="EMBL" id="QLF69704.1"/>
    </source>
</evidence>
<keyword evidence="1" id="KW-0732">Signal</keyword>
<dbReference type="Gene3D" id="3.40.1420.10">
    <property type="entry name" value="Inhibitor of vertebrate lysozyme"/>
    <property type="match status" value="1"/>
</dbReference>